<dbReference type="PANTHER" id="PTHR22916:SF3">
    <property type="entry name" value="UDP-GLCNAC:BETAGAL BETA-1,3-N-ACETYLGLUCOSAMINYLTRANSFERASE-LIKE PROTEIN 1"/>
    <property type="match status" value="1"/>
</dbReference>
<dbReference type="AlphaFoldDB" id="A0A2X3Y1B8"/>
<sequence length="473" mass="54866">MPLTQSSVTVSIICTVYNKGKWLTQTINSLLAQKDIAFEVIVIDDASTDNSREIIQGFAEKHSDQMVLLYNEENLGIAETWKKACLAARGHYIARCDGDDYWIDDHKLAKQVHLLEQDPASKWCGTDINFVDSDGTITARNVFANHVVELADSYAKMLATRGFTAPSTWLVDRELMLTVNRMLDEDIHTADDTFNLQLDLFKQTHFAFLPEATVAYRVNEGSDSRPQRFEGLQDRFDRLLKTQLYYLDKYPDTDDKDILRLLLERVNDFEKNLSQQDVIHSQLNSQQVTVYFANEGQSFSQENALVFPLRYHDNISFEVPEDTVTLRIDLSELPSFYRRVALTDSDFGTEILPNSSNGELIGNYVMFKENDPQLIYDIRAVTKKSFCLAYTMFNVDDIRSEDYIANILSQDIVNYRKELYALKPYKADYQQALQERDRYKAELEEMVVRYNSVTHSRRWTIPTKLINLFRRRK</sequence>
<dbReference type="CDD" id="cd00761">
    <property type="entry name" value="Glyco_tranf_GTA_type"/>
    <property type="match status" value="1"/>
</dbReference>
<keyword evidence="2" id="KW-0808">Transferase</keyword>
<keyword evidence="2" id="KW-0328">Glycosyltransferase</keyword>
<protein>
    <submittedName>
        <fullName evidence="2">Glucosyltransferase</fullName>
        <ecNumber evidence="2">2.4.1.212</ecNumber>
    </submittedName>
</protein>
<keyword evidence="3" id="KW-1185">Reference proteome</keyword>
<dbReference type="RefSeq" id="WP_018030007.1">
    <property type="nucleotide sequence ID" value="NZ_LS483343.1"/>
</dbReference>
<dbReference type="OrthoDB" id="199095at2"/>
<accession>A0A2X3Y1B8</accession>
<dbReference type="Gene3D" id="3.90.550.10">
    <property type="entry name" value="Spore Coat Polysaccharide Biosynthesis Protein SpsA, Chain A"/>
    <property type="match status" value="1"/>
</dbReference>
<dbReference type="KEGG" id="sfer:NCTC12278_01154"/>
<feature type="domain" description="Glycosyltransferase 2-like" evidence="1">
    <location>
        <begin position="11"/>
        <end position="134"/>
    </location>
</feature>
<evidence type="ECO:0000313" key="2">
    <source>
        <dbReference type="EMBL" id="SQF40582.1"/>
    </source>
</evidence>
<gene>
    <name evidence="2" type="primary">rgpE</name>
    <name evidence="2" type="ORF">NCTC12278_01154</name>
</gene>
<dbReference type="Proteomes" id="UP000249495">
    <property type="component" value="Chromosome 1"/>
</dbReference>
<organism evidence="2 3">
    <name type="scientific">Streptococcus ferus</name>
    <dbReference type="NCBI Taxonomy" id="1345"/>
    <lineage>
        <taxon>Bacteria</taxon>
        <taxon>Bacillati</taxon>
        <taxon>Bacillota</taxon>
        <taxon>Bacilli</taxon>
        <taxon>Lactobacillales</taxon>
        <taxon>Streptococcaceae</taxon>
        <taxon>Streptococcus</taxon>
    </lineage>
</organism>
<dbReference type="SUPFAM" id="SSF53448">
    <property type="entry name" value="Nucleotide-diphospho-sugar transferases"/>
    <property type="match status" value="1"/>
</dbReference>
<dbReference type="Pfam" id="PF00535">
    <property type="entry name" value="Glycos_transf_2"/>
    <property type="match status" value="1"/>
</dbReference>
<dbReference type="STRING" id="1123303.GCA_000372425_00677"/>
<dbReference type="EC" id="2.4.1.212" evidence="2"/>
<dbReference type="GO" id="GO:0050501">
    <property type="term" value="F:hyaluronan synthase activity"/>
    <property type="evidence" value="ECO:0007669"/>
    <property type="project" value="UniProtKB-EC"/>
</dbReference>
<dbReference type="PANTHER" id="PTHR22916">
    <property type="entry name" value="GLYCOSYLTRANSFERASE"/>
    <property type="match status" value="1"/>
</dbReference>
<dbReference type="InterPro" id="IPR001173">
    <property type="entry name" value="Glyco_trans_2-like"/>
</dbReference>
<name>A0A2X3Y1B8_9STRE</name>
<dbReference type="InterPro" id="IPR029044">
    <property type="entry name" value="Nucleotide-diphossugar_trans"/>
</dbReference>
<dbReference type="EMBL" id="LS483343">
    <property type="protein sequence ID" value="SQF40582.1"/>
    <property type="molecule type" value="Genomic_DNA"/>
</dbReference>
<reference evidence="2 3" key="1">
    <citation type="submission" date="2018-06" db="EMBL/GenBank/DDBJ databases">
        <authorList>
            <consortium name="Pathogen Informatics"/>
            <person name="Doyle S."/>
        </authorList>
    </citation>
    <scope>NUCLEOTIDE SEQUENCE [LARGE SCALE GENOMIC DNA]</scope>
    <source>
        <strain evidence="2 3">NCTC12278</strain>
    </source>
</reference>
<proteinExistence type="predicted"/>
<evidence type="ECO:0000259" key="1">
    <source>
        <dbReference type="Pfam" id="PF00535"/>
    </source>
</evidence>
<evidence type="ECO:0000313" key="3">
    <source>
        <dbReference type="Proteomes" id="UP000249495"/>
    </source>
</evidence>